<protein>
    <submittedName>
        <fullName evidence="3">Outer membrane autotransporter barrel domain protein</fullName>
    </submittedName>
</protein>
<dbReference type="OrthoDB" id="7052171at2"/>
<dbReference type="PROSITE" id="PS51208">
    <property type="entry name" value="AUTOTRANSPORTER"/>
    <property type="match status" value="1"/>
</dbReference>
<dbReference type="STRING" id="762983.HMPREF9444_01249"/>
<dbReference type="SUPFAM" id="SSF103515">
    <property type="entry name" value="Autotransporter"/>
    <property type="match status" value="1"/>
</dbReference>
<organism evidence="3 4">
    <name type="scientific">Succinatimonas hippei (strain DSM 22608 / JCM 16073 / KCTC 15190 / YIT 12066)</name>
    <dbReference type="NCBI Taxonomy" id="762983"/>
    <lineage>
        <taxon>Bacteria</taxon>
        <taxon>Pseudomonadati</taxon>
        <taxon>Pseudomonadota</taxon>
        <taxon>Gammaproteobacteria</taxon>
        <taxon>Aeromonadales</taxon>
        <taxon>Succinivibrionaceae</taxon>
        <taxon>Succinatimonas</taxon>
    </lineage>
</organism>
<sequence length="773" mass="82946">MKAKLSVMATAMAFTLFGTANAATWIDAPESAEKWSASELSQQNQDSIYRETLTGDISYTSDASGYVHAISQISDSNLISTNNGRLWVTLDREKGADHASAFVVAGENSTAINNGSIYLKGDLNQGASFTHAFSLGAPNVTGINNGTIVADAAVAFTVNSNTNGSINNATITNSASGDILAINGGIGIEVDHDSSQASIQNEGKISAQNNGYGIYISGQSKNNQIENTGTIIVEDSSSVGVYFFNTTLNQFTNSGTIIAEDGYAIKFDAASGQRTKDNSVTLEGNSHIEGIVQLTSGTTLNIQNLTNHEILELKVVNNQNSNQNGALSQANIENSHITFKQVENSGEALRFDKVNFKGDSYFGVAEGSSVKIKGEIKAEDGAANFEARDLGQIDINTDPGKATVAENTTINTHYVGGTVSDKLASGEITLSDIANDSIQGQFKNDTDEIVGGQVEVEAGYIGDEILLNYGADSSASDFDVVKVVENQLTQSNIALAKLNAIAWRNELNTLTDRMSTLRTAPEFAGTWVRYKGGEWDGDGINQQFNGVELGVDKTIGQNFLVGLSASYINGDGDLDNGSADTDNYSGAAYLSYFNSGWFVDVMGKIGKIETDFDLSYNGLKDSGDYTMSGYLVGVETGYRFNFNNFFVEPQVQLTYSYLGGKEFSTDNRTIDFETIESMIGRVGFMSGYDFGDIGSAYLRASYYHDFEGDVDMRVGHNDLFVTESDELDSDWGDIGVGANVTFGGATLFFDVSRSYGGDIDMEWKANAGARYNF</sequence>
<keyword evidence="1" id="KW-0732">Signal</keyword>
<dbReference type="HOGENOM" id="CLU_002318_1_0_6"/>
<dbReference type="eggNOG" id="COG3468">
    <property type="taxonomic scope" value="Bacteria"/>
</dbReference>
<dbReference type="Pfam" id="PF03797">
    <property type="entry name" value="Autotransporter"/>
    <property type="match status" value="1"/>
</dbReference>
<dbReference type="InterPro" id="IPR036709">
    <property type="entry name" value="Autotransporte_beta_dom_sf"/>
</dbReference>
<feature type="signal peptide" evidence="1">
    <location>
        <begin position="1"/>
        <end position="22"/>
    </location>
</feature>
<evidence type="ECO:0000256" key="1">
    <source>
        <dbReference type="SAM" id="SignalP"/>
    </source>
</evidence>
<gene>
    <name evidence="3" type="ORF">HMPREF9444_01249</name>
</gene>
<proteinExistence type="predicted"/>
<dbReference type="Proteomes" id="UP000018458">
    <property type="component" value="Unassembled WGS sequence"/>
</dbReference>
<dbReference type="NCBIfam" id="TIGR01414">
    <property type="entry name" value="autotrans_barl"/>
    <property type="match status" value="1"/>
</dbReference>
<dbReference type="Gene3D" id="2.40.128.130">
    <property type="entry name" value="Autotransporter beta-domain"/>
    <property type="match status" value="1"/>
</dbReference>
<accession>E8LKK8</accession>
<dbReference type="InterPro" id="IPR005546">
    <property type="entry name" value="Autotransporte_beta"/>
</dbReference>
<name>E8LKK8_SUCHY</name>
<evidence type="ECO:0000313" key="4">
    <source>
        <dbReference type="Proteomes" id="UP000018458"/>
    </source>
</evidence>
<reference evidence="3 4" key="1">
    <citation type="submission" date="2011-01" db="EMBL/GenBank/DDBJ databases">
        <authorList>
            <person name="Weinstock G."/>
            <person name="Sodergren E."/>
            <person name="Clifton S."/>
            <person name="Fulton L."/>
            <person name="Fulton B."/>
            <person name="Courtney L."/>
            <person name="Fronick C."/>
            <person name="Harrison M."/>
            <person name="Strong C."/>
            <person name="Farmer C."/>
            <person name="Delahaunty K."/>
            <person name="Markovic C."/>
            <person name="Hall O."/>
            <person name="Minx P."/>
            <person name="Tomlinson C."/>
            <person name="Mitreva M."/>
            <person name="Hou S."/>
            <person name="Chen J."/>
            <person name="Wollam A."/>
            <person name="Pepin K.H."/>
            <person name="Johnson M."/>
            <person name="Bhonagiri V."/>
            <person name="Zhang X."/>
            <person name="Suruliraj S."/>
            <person name="Warren W."/>
            <person name="Chinwalla A."/>
            <person name="Mardis E.R."/>
            <person name="Wilson R.K."/>
        </authorList>
    </citation>
    <scope>NUCLEOTIDE SEQUENCE [LARGE SCALE GENOMIC DNA]</scope>
    <source>
        <strain evidence="4">DSM 22608 / JCM 16073 / KCTC 15190 / YIT 12066</strain>
    </source>
</reference>
<evidence type="ECO:0000313" key="3">
    <source>
        <dbReference type="EMBL" id="EFY06936.1"/>
    </source>
</evidence>
<dbReference type="InterPro" id="IPR006315">
    <property type="entry name" value="OM_autotransptr_brl_dom"/>
</dbReference>
<dbReference type="GO" id="GO:0019867">
    <property type="term" value="C:outer membrane"/>
    <property type="evidence" value="ECO:0007669"/>
    <property type="project" value="InterPro"/>
</dbReference>
<dbReference type="SMART" id="SM00869">
    <property type="entry name" value="Autotransporter"/>
    <property type="match status" value="1"/>
</dbReference>
<keyword evidence="4" id="KW-1185">Reference proteome</keyword>
<dbReference type="EMBL" id="AEVO01000063">
    <property type="protein sequence ID" value="EFY06936.1"/>
    <property type="molecule type" value="Genomic_DNA"/>
</dbReference>
<feature type="domain" description="Autotransporter" evidence="2">
    <location>
        <begin position="519"/>
        <end position="773"/>
    </location>
</feature>
<dbReference type="AlphaFoldDB" id="E8LKK8"/>
<evidence type="ECO:0000259" key="2">
    <source>
        <dbReference type="PROSITE" id="PS51208"/>
    </source>
</evidence>
<feature type="chain" id="PRO_5003224089" evidence="1">
    <location>
        <begin position="23"/>
        <end position="773"/>
    </location>
</feature>
<dbReference type="RefSeq" id="WP_009143446.1">
    <property type="nucleotide sequence ID" value="NZ_GL830999.1"/>
</dbReference>
<comment type="caution">
    <text evidence="3">The sequence shown here is derived from an EMBL/GenBank/DDBJ whole genome shotgun (WGS) entry which is preliminary data.</text>
</comment>